<evidence type="ECO:0000256" key="11">
    <source>
        <dbReference type="RuleBase" id="RU003357"/>
    </source>
</evidence>
<keyword evidence="5 10" id="KW-0812">Transmembrane</keyword>
<comment type="caution">
    <text evidence="16">The sequence shown here is derived from an EMBL/GenBank/DDBJ whole genome shotgun (WGS) entry which is preliminary data.</text>
</comment>
<dbReference type="PANTHER" id="PTHR47234">
    <property type="match status" value="1"/>
</dbReference>
<dbReference type="PANTHER" id="PTHR47234:SF3">
    <property type="entry name" value="SECRETIN_TONB SHORT N-TERMINAL DOMAIN-CONTAINING PROTEIN"/>
    <property type="match status" value="1"/>
</dbReference>
<evidence type="ECO:0000256" key="2">
    <source>
        <dbReference type="ARBA" id="ARBA00009810"/>
    </source>
</evidence>
<feature type="domain" description="TonB-dependent receptor-like beta-barrel" evidence="14">
    <location>
        <begin position="333"/>
        <end position="775"/>
    </location>
</feature>
<organism evidence="16 17">
    <name type="scientific">Pseudoduganella albidiflava</name>
    <dbReference type="NCBI Taxonomy" id="321983"/>
    <lineage>
        <taxon>Bacteria</taxon>
        <taxon>Pseudomonadati</taxon>
        <taxon>Pseudomonadota</taxon>
        <taxon>Betaproteobacteria</taxon>
        <taxon>Burkholderiales</taxon>
        <taxon>Oxalobacteraceae</taxon>
        <taxon>Telluria group</taxon>
        <taxon>Pseudoduganella</taxon>
    </lineage>
</organism>
<evidence type="ECO:0000256" key="8">
    <source>
        <dbReference type="ARBA" id="ARBA00023170"/>
    </source>
</evidence>
<evidence type="ECO:0000256" key="7">
    <source>
        <dbReference type="ARBA" id="ARBA00023136"/>
    </source>
</evidence>
<dbReference type="AlphaFoldDB" id="A0AA87XWD8"/>
<dbReference type="GO" id="GO:0009279">
    <property type="term" value="C:cell outer membrane"/>
    <property type="evidence" value="ECO:0007669"/>
    <property type="project" value="UniProtKB-SubCell"/>
</dbReference>
<feature type="compositionally biased region" description="Polar residues" evidence="12">
    <location>
        <begin position="7"/>
        <end position="18"/>
    </location>
</feature>
<dbReference type="Gene3D" id="2.170.130.10">
    <property type="entry name" value="TonB-dependent receptor, plug domain"/>
    <property type="match status" value="1"/>
</dbReference>
<comment type="subcellular location">
    <subcellularLocation>
        <location evidence="1 10">Cell outer membrane</location>
        <topology evidence="1 10">Multi-pass membrane protein</topology>
    </subcellularLocation>
</comment>
<evidence type="ECO:0000256" key="10">
    <source>
        <dbReference type="PROSITE-ProRule" id="PRU01360"/>
    </source>
</evidence>
<feature type="domain" description="TonB-dependent receptor plug" evidence="15">
    <location>
        <begin position="87"/>
        <end position="203"/>
    </location>
</feature>
<evidence type="ECO:0000256" key="6">
    <source>
        <dbReference type="ARBA" id="ARBA00023077"/>
    </source>
</evidence>
<evidence type="ECO:0000256" key="5">
    <source>
        <dbReference type="ARBA" id="ARBA00022692"/>
    </source>
</evidence>
<evidence type="ECO:0000256" key="1">
    <source>
        <dbReference type="ARBA" id="ARBA00004571"/>
    </source>
</evidence>
<dbReference type="InterPro" id="IPR036942">
    <property type="entry name" value="Beta-barrel_TonB_sf"/>
</dbReference>
<evidence type="ECO:0000256" key="4">
    <source>
        <dbReference type="ARBA" id="ARBA00022452"/>
    </source>
</evidence>
<dbReference type="InterPro" id="IPR037066">
    <property type="entry name" value="Plug_dom_sf"/>
</dbReference>
<dbReference type="Proteomes" id="UP000628442">
    <property type="component" value="Unassembled WGS sequence"/>
</dbReference>
<comment type="similarity">
    <text evidence="2 10 11">Belongs to the TonB-dependent receptor family.</text>
</comment>
<evidence type="ECO:0000256" key="3">
    <source>
        <dbReference type="ARBA" id="ARBA00022448"/>
    </source>
</evidence>
<evidence type="ECO:0000259" key="15">
    <source>
        <dbReference type="Pfam" id="PF07715"/>
    </source>
</evidence>
<dbReference type="PROSITE" id="PS52016">
    <property type="entry name" value="TONB_DEPENDENT_REC_3"/>
    <property type="match status" value="1"/>
</dbReference>
<feature type="chain" id="PRO_5041733740" description="TonB-dependent receptor" evidence="13">
    <location>
        <begin position="48"/>
        <end position="817"/>
    </location>
</feature>
<keyword evidence="13" id="KW-0732">Signal</keyword>
<reference evidence="16" key="2">
    <citation type="submission" date="2022-12" db="EMBL/GenBank/DDBJ databases">
        <authorList>
            <person name="Sun Q."/>
            <person name="Kim S."/>
        </authorList>
    </citation>
    <scope>NUCLEOTIDE SEQUENCE</scope>
    <source>
        <strain evidence="16">KCTC 12343</strain>
    </source>
</reference>
<evidence type="ECO:0000313" key="17">
    <source>
        <dbReference type="Proteomes" id="UP000628442"/>
    </source>
</evidence>
<evidence type="ECO:0000256" key="13">
    <source>
        <dbReference type="SAM" id="SignalP"/>
    </source>
</evidence>
<keyword evidence="9 10" id="KW-0998">Cell outer membrane</keyword>
<keyword evidence="8" id="KW-0675">Receptor</keyword>
<proteinExistence type="inferred from homology"/>
<accession>A0AA87XWD8</accession>
<evidence type="ECO:0000259" key="14">
    <source>
        <dbReference type="Pfam" id="PF00593"/>
    </source>
</evidence>
<evidence type="ECO:0008006" key="18">
    <source>
        <dbReference type="Google" id="ProtNLM"/>
    </source>
</evidence>
<dbReference type="InterPro" id="IPR039426">
    <property type="entry name" value="TonB-dep_rcpt-like"/>
</dbReference>
<name>A0AA87XWD8_9BURK</name>
<dbReference type="EMBL" id="BMWV01000004">
    <property type="protein sequence ID" value="GGY39488.1"/>
    <property type="molecule type" value="Genomic_DNA"/>
</dbReference>
<sequence length="817" mass="86003">MSRGNEPRQSATAVSQNFNHDRIRMTNKNRLPIAAALSLAVSGAALAQQAAPGGSGALANSAAGAALIQDVVVTGTRDTTRSAGQSLSPIDVIGAKELQRTGATDLRDALVRLLPSVSRLAIAGDAANLTSALTLRGLSPNHVLLLVNGKRRHTSANISADPGSQQGSTPVDIDLIPVSAVDHIEVLRDGAAAQYGSDAIAGVINVILKSSSSGGTLSGTSGRYYKRDGLTVGAAADAGLALGADGFLHLSAEFRRHEHSVRSGPDERTGTYANRIVGDPASKRTSVAANAGHDLGGAELYAFATAAHRAGATVQNYRLPSRLPAVHPDGFSPVETSNENDGGITAGARGGGDGAWRWDASVSYGIDNVNIGMEDSANVDLYAATGATPTSFHLARYRNSHTAANGDVSRAFDTGLLPAALQVALGAEYRRETYQVSAGDPASSYGSGAQALPGLSEISAGKHSRNIGAGYIDLTTRFTPQWEAALATRYEHYSDAGSTTNAKLSSRYEFTKKAALRGTVGTGFRAPSLAQENYTSLMVSPTTAGGQLAVNSPAARTLGAQPLKPEKSRSINLGFVAEPLDRLHITVDAYRIRIRDRIIQGGTYTGQRAVDALRTAGITLPAGLVSVSASYFANGVDTRTQGVDFVLNYTTPLGGGGRIDWDAAANINNTKVERIAFDTNGNPLLNAQQVSYITSTSPKNKLIAGGAWTRGPWSVSLHASRYGKTSSEATLYKGPDAYSTTVFRHVENAPKTLTDLELRWQATPDWQLALGAQNLFDETPTEMPPETRYLGVYRYNNQAAQIGFNGGYYYARASYKF</sequence>
<dbReference type="Gene3D" id="2.40.170.20">
    <property type="entry name" value="TonB-dependent receptor, beta-barrel domain"/>
    <property type="match status" value="1"/>
</dbReference>
<reference evidence="16" key="1">
    <citation type="journal article" date="2014" name="Int. J. Syst. Evol. Microbiol.">
        <title>Complete genome sequence of Corynebacterium casei LMG S-19264T (=DSM 44701T), isolated from a smear-ripened cheese.</title>
        <authorList>
            <consortium name="US DOE Joint Genome Institute (JGI-PGF)"/>
            <person name="Walter F."/>
            <person name="Albersmeier A."/>
            <person name="Kalinowski J."/>
            <person name="Ruckert C."/>
        </authorList>
    </citation>
    <scope>NUCLEOTIDE SEQUENCE</scope>
    <source>
        <strain evidence="16">KCTC 12343</strain>
    </source>
</reference>
<feature type="signal peptide" evidence="13">
    <location>
        <begin position="1"/>
        <end position="47"/>
    </location>
</feature>
<keyword evidence="3 10" id="KW-0813">Transport</keyword>
<evidence type="ECO:0000313" key="16">
    <source>
        <dbReference type="EMBL" id="GGY39488.1"/>
    </source>
</evidence>
<gene>
    <name evidence="16" type="ORF">GCM10007387_21880</name>
</gene>
<keyword evidence="4 10" id="KW-1134">Transmembrane beta strand</keyword>
<dbReference type="CDD" id="cd01347">
    <property type="entry name" value="ligand_gated_channel"/>
    <property type="match status" value="1"/>
</dbReference>
<dbReference type="InterPro" id="IPR000531">
    <property type="entry name" value="Beta-barrel_TonB"/>
</dbReference>
<keyword evidence="6 11" id="KW-0798">TonB box</keyword>
<feature type="region of interest" description="Disordered" evidence="12">
    <location>
        <begin position="1"/>
        <end position="20"/>
    </location>
</feature>
<dbReference type="InterPro" id="IPR012910">
    <property type="entry name" value="Plug_dom"/>
</dbReference>
<keyword evidence="7 10" id="KW-0472">Membrane</keyword>
<dbReference type="Pfam" id="PF00593">
    <property type="entry name" value="TonB_dep_Rec_b-barrel"/>
    <property type="match status" value="1"/>
</dbReference>
<evidence type="ECO:0000256" key="12">
    <source>
        <dbReference type="SAM" id="MobiDB-lite"/>
    </source>
</evidence>
<evidence type="ECO:0000256" key="9">
    <source>
        <dbReference type="ARBA" id="ARBA00023237"/>
    </source>
</evidence>
<dbReference type="Pfam" id="PF07715">
    <property type="entry name" value="Plug"/>
    <property type="match status" value="1"/>
</dbReference>
<dbReference type="SUPFAM" id="SSF56935">
    <property type="entry name" value="Porins"/>
    <property type="match status" value="1"/>
</dbReference>
<protein>
    <recommendedName>
        <fullName evidence="18">TonB-dependent receptor</fullName>
    </recommendedName>
</protein>